<gene>
    <name evidence="1" type="ORF">B0H16DRAFT_1452880</name>
</gene>
<evidence type="ECO:0000313" key="1">
    <source>
        <dbReference type="EMBL" id="KAJ7768954.1"/>
    </source>
</evidence>
<reference evidence="1" key="1">
    <citation type="submission" date="2023-03" db="EMBL/GenBank/DDBJ databases">
        <title>Massive genome expansion in bonnet fungi (Mycena s.s.) driven by repeated elements and novel gene families across ecological guilds.</title>
        <authorList>
            <consortium name="Lawrence Berkeley National Laboratory"/>
            <person name="Harder C.B."/>
            <person name="Miyauchi S."/>
            <person name="Viragh M."/>
            <person name="Kuo A."/>
            <person name="Thoen E."/>
            <person name="Andreopoulos B."/>
            <person name="Lu D."/>
            <person name="Skrede I."/>
            <person name="Drula E."/>
            <person name="Henrissat B."/>
            <person name="Morin E."/>
            <person name="Kohler A."/>
            <person name="Barry K."/>
            <person name="LaButti K."/>
            <person name="Morin E."/>
            <person name="Salamov A."/>
            <person name="Lipzen A."/>
            <person name="Mereny Z."/>
            <person name="Hegedus B."/>
            <person name="Baldrian P."/>
            <person name="Stursova M."/>
            <person name="Weitz H."/>
            <person name="Taylor A."/>
            <person name="Grigoriev I.V."/>
            <person name="Nagy L.G."/>
            <person name="Martin F."/>
            <person name="Kauserud H."/>
        </authorList>
    </citation>
    <scope>NUCLEOTIDE SEQUENCE</scope>
    <source>
        <strain evidence="1">CBHHK182m</strain>
    </source>
</reference>
<dbReference type="Proteomes" id="UP001215598">
    <property type="component" value="Unassembled WGS sequence"/>
</dbReference>
<proteinExistence type="predicted"/>
<dbReference type="EMBL" id="JARKIB010000019">
    <property type="protein sequence ID" value="KAJ7768954.1"/>
    <property type="molecule type" value="Genomic_DNA"/>
</dbReference>
<keyword evidence="2" id="KW-1185">Reference proteome</keyword>
<sequence length="161" mass="17637">MGPSTSTPLAVFRDRCGLEIFDCTTADLSTSESRRDKFRERIGYVKNADGKSEYKALNVDLLHKDTMAHSTSKRSEDNRQTDFRDGQVSYPRLVADQLSVGSVAGSEILGDLEKYIKYLQKGLCPSSVNAAPCRPHVKPQVPVSASLDLATLLLETVDGLS</sequence>
<comment type="caution">
    <text evidence="1">The sequence shown here is derived from an EMBL/GenBank/DDBJ whole genome shotgun (WGS) entry which is preliminary data.</text>
</comment>
<evidence type="ECO:0000313" key="2">
    <source>
        <dbReference type="Proteomes" id="UP001215598"/>
    </source>
</evidence>
<protein>
    <submittedName>
        <fullName evidence="1">Uncharacterized protein</fullName>
    </submittedName>
</protein>
<name>A0AAD7JT51_9AGAR</name>
<accession>A0AAD7JT51</accession>
<organism evidence="1 2">
    <name type="scientific">Mycena metata</name>
    <dbReference type="NCBI Taxonomy" id="1033252"/>
    <lineage>
        <taxon>Eukaryota</taxon>
        <taxon>Fungi</taxon>
        <taxon>Dikarya</taxon>
        <taxon>Basidiomycota</taxon>
        <taxon>Agaricomycotina</taxon>
        <taxon>Agaricomycetes</taxon>
        <taxon>Agaricomycetidae</taxon>
        <taxon>Agaricales</taxon>
        <taxon>Marasmiineae</taxon>
        <taxon>Mycenaceae</taxon>
        <taxon>Mycena</taxon>
    </lineage>
</organism>
<dbReference type="AlphaFoldDB" id="A0AAD7JT51"/>